<feature type="chain" id="PRO_5040176591" description="Secreted protein" evidence="1">
    <location>
        <begin position="16"/>
        <end position="115"/>
    </location>
</feature>
<reference evidence="2" key="2">
    <citation type="submission" date="2021-01" db="EMBL/GenBank/DDBJ databases">
        <authorList>
            <person name="Schikora-Tamarit M.A."/>
        </authorList>
    </citation>
    <scope>NUCLEOTIDE SEQUENCE</scope>
    <source>
        <strain evidence="2">NCAIM Y.01608</strain>
    </source>
</reference>
<accession>A0A9P8PUL7</accession>
<comment type="caution">
    <text evidence="2">The sequence shown here is derived from an EMBL/GenBank/DDBJ whole genome shotgun (WGS) entry which is preliminary data.</text>
</comment>
<protein>
    <recommendedName>
        <fullName evidence="4">Secreted protein</fullName>
    </recommendedName>
</protein>
<evidence type="ECO:0000313" key="3">
    <source>
        <dbReference type="Proteomes" id="UP000788993"/>
    </source>
</evidence>
<feature type="signal peptide" evidence="1">
    <location>
        <begin position="1"/>
        <end position="15"/>
    </location>
</feature>
<evidence type="ECO:0000313" key="2">
    <source>
        <dbReference type="EMBL" id="KAH3678703.1"/>
    </source>
</evidence>
<name>A0A9P8PUL7_9ASCO</name>
<gene>
    <name evidence="2" type="ORF">OGATHE_000253</name>
</gene>
<evidence type="ECO:0000256" key="1">
    <source>
        <dbReference type="SAM" id="SignalP"/>
    </source>
</evidence>
<reference evidence="2" key="1">
    <citation type="journal article" date="2021" name="Open Biol.">
        <title>Shared evolutionary footprints suggest mitochondrial oxidative damage underlies multiple complex I losses in fungi.</title>
        <authorList>
            <person name="Schikora-Tamarit M.A."/>
            <person name="Marcet-Houben M."/>
            <person name="Nosek J."/>
            <person name="Gabaldon T."/>
        </authorList>
    </citation>
    <scope>NUCLEOTIDE SEQUENCE</scope>
    <source>
        <strain evidence="2">NCAIM Y.01608</strain>
    </source>
</reference>
<dbReference type="EMBL" id="JAEUBD010000014">
    <property type="protein sequence ID" value="KAH3678703.1"/>
    <property type="molecule type" value="Genomic_DNA"/>
</dbReference>
<proteinExistence type="predicted"/>
<keyword evidence="1" id="KW-0732">Signal</keyword>
<organism evidence="2 3">
    <name type="scientific">Ogataea polymorpha</name>
    <dbReference type="NCBI Taxonomy" id="460523"/>
    <lineage>
        <taxon>Eukaryota</taxon>
        <taxon>Fungi</taxon>
        <taxon>Dikarya</taxon>
        <taxon>Ascomycota</taxon>
        <taxon>Saccharomycotina</taxon>
        <taxon>Pichiomycetes</taxon>
        <taxon>Pichiales</taxon>
        <taxon>Pichiaceae</taxon>
        <taxon>Ogataea</taxon>
    </lineage>
</organism>
<dbReference type="Proteomes" id="UP000788993">
    <property type="component" value="Unassembled WGS sequence"/>
</dbReference>
<sequence length="115" mass="12158">MLWIGTMVFMSPASGFQSLRLMALKNCFCDGYIQFDCAPVLGMDETSRSSGRSTSTTIGFGESTSSDEQVLSCSTASGANVVFPAVSHVLRASWSTGHVSETWLVVCGCPGGFVL</sequence>
<dbReference type="AlphaFoldDB" id="A0A9P8PUL7"/>
<keyword evidence="3" id="KW-1185">Reference proteome</keyword>
<evidence type="ECO:0008006" key="4">
    <source>
        <dbReference type="Google" id="ProtNLM"/>
    </source>
</evidence>